<dbReference type="AlphaFoldDB" id="A0A8B0SP64"/>
<reference evidence="1" key="1">
    <citation type="submission" date="2020-01" db="EMBL/GenBank/DDBJ databases">
        <authorList>
            <person name="Qin S."/>
        </authorList>
    </citation>
    <scope>NUCLEOTIDE SEQUENCE</scope>
    <source>
        <strain evidence="1">CVir17-16-YZ6g</strain>
        <plasmid evidence="1">p17-15-vir-like</plasmid>
    </source>
</reference>
<organism evidence="1">
    <name type="scientific">Klebsiella pneumoniae</name>
    <dbReference type="NCBI Taxonomy" id="573"/>
    <lineage>
        <taxon>Bacteria</taxon>
        <taxon>Pseudomonadati</taxon>
        <taxon>Pseudomonadota</taxon>
        <taxon>Gammaproteobacteria</taxon>
        <taxon>Enterobacterales</taxon>
        <taxon>Enterobacteriaceae</taxon>
        <taxon>Klebsiella/Raoultella group</taxon>
        <taxon>Klebsiella</taxon>
        <taxon>Klebsiella pneumoniae complex</taxon>
    </lineage>
</organism>
<protein>
    <submittedName>
        <fullName evidence="1">Uncharacterized protein</fullName>
    </submittedName>
</protein>
<dbReference type="EMBL" id="MN956836">
    <property type="protein sequence ID" value="QTX14043.1"/>
    <property type="molecule type" value="Genomic_DNA"/>
</dbReference>
<sequence>MNRTATPLSSRRSGLRFFVGGKDPPQGFIKSPIAAAYSANLSHSLDP</sequence>
<proteinExistence type="predicted"/>
<geneLocation type="plasmid" evidence="1">
    <name>p17-15-vir-like</name>
</geneLocation>
<accession>A0A8B0SP64</accession>
<keyword evidence="1" id="KW-0614">Plasmid</keyword>
<name>A0A8B0SP64_KLEPN</name>
<evidence type="ECO:0000313" key="1">
    <source>
        <dbReference type="EMBL" id="QTX14043.1"/>
    </source>
</evidence>